<organism evidence="2 3">
    <name type="scientific">Scophthalmus maximus</name>
    <name type="common">Turbot</name>
    <name type="synonym">Psetta maxima</name>
    <dbReference type="NCBI Taxonomy" id="52904"/>
    <lineage>
        <taxon>Eukaryota</taxon>
        <taxon>Metazoa</taxon>
        <taxon>Chordata</taxon>
        <taxon>Craniata</taxon>
        <taxon>Vertebrata</taxon>
        <taxon>Euteleostomi</taxon>
        <taxon>Actinopterygii</taxon>
        <taxon>Neopterygii</taxon>
        <taxon>Teleostei</taxon>
        <taxon>Neoteleostei</taxon>
        <taxon>Acanthomorphata</taxon>
        <taxon>Carangaria</taxon>
        <taxon>Pleuronectiformes</taxon>
        <taxon>Pleuronectoidei</taxon>
        <taxon>Scophthalmidae</taxon>
        <taxon>Scophthalmus</taxon>
    </lineage>
</organism>
<dbReference type="Proteomes" id="UP000246464">
    <property type="component" value="Chromosome 8"/>
</dbReference>
<sequence length="60" mass="6352">MGEHEVGHSFIASTFRRAHLAPQTQTIGTATAAVRSLLHGRPAGKGGGFITARRGRTTPR</sequence>
<dbReference type="AlphaFoldDB" id="A0A2U9BMY2"/>
<reference evidence="2 3" key="1">
    <citation type="submission" date="2017-12" db="EMBL/GenBank/DDBJ databases">
        <title>Integrating genomic resources of turbot (Scophthalmus maximus) in depth evaluation of genetic and physical mapping variation across individuals.</title>
        <authorList>
            <person name="Martinez P."/>
        </authorList>
    </citation>
    <scope>NUCLEOTIDE SEQUENCE [LARGE SCALE GENOMIC DNA]</scope>
</reference>
<name>A0A2U9BMY2_SCOMX</name>
<feature type="region of interest" description="Disordered" evidence="1">
    <location>
        <begin position="39"/>
        <end position="60"/>
    </location>
</feature>
<gene>
    <name evidence="2" type="ORF">SMAX5B_012989</name>
</gene>
<accession>A0A2U9BMY2</accession>
<evidence type="ECO:0000313" key="2">
    <source>
        <dbReference type="EMBL" id="AWP05170.1"/>
    </source>
</evidence>
<evidence type="ECO:0000313" key="3">
    <source>
        <dbReference type="Proteomes" id="UP000246464"/>
    </source>
</evidence>
<keyword evidence="3" id="KW-1185">Reference proteome</keyword>
<protein>
    <submittedName>
        <fullName evidence="2">Uncharacterized protein</fullName>
    </submittedName>
</protein>
<proteinExistence type="predicted"/>
<evidence type="ECO:0000256" key="1">
    <source>
        <dbReference type="SAM" id="MobiDB-lite"/>
    </source>
</evidence>
<dbReference type="EMBL" id="CP026250">
    <property type="protein sequence ID" value="AWP05170.1"/>
    <property type="molecule type" value="Genomic_DNA"/>
</dbReference>